<reference evidence="1 2" key="1">
    <citation type="submission" date="2024-04" db="EMBL/GenBank/DDBJ databases">
        <authorList>
            <person name="Fracassetti M."/>
        </authorList>
    </citation>
    <scope>NUCLEOTIDE SEQUENCE [LARGE SCALE GENOMIC DNA]</scope>
</reference>
<dbReference type="EMBL" id="OZ034814">
    <property type="protein sequence ID" value="CAL1361576.1"/>
    <property type="molecule type" value="Genomic_DNA"/>
</dbReference>
<keyword evidence="2" id="KW-1185">Reference proteome</keyword>
<sequence length="96" mass="10739">MSEEPTVYEAEWAIDHDPGCVCRRLRDGFLDDFGVGKDAPPRFVDSAVRQAAEGVGSLDRIWVVSSSGNPSYLMFPYPYHQSPQSAFCFSLMESEE</sequence>
<evidence type="ECO:0000313" key="2">
    <source>
        <dbReference type="Proteomes" id="UP001497516"/>
    </source>
</evidence>
<accession>A0AAV2D1D3</accession>
<name>A0AAV2D1D3_9ROSI</name>
<protein>
    <submittedName>
        <fullName evidence="1">Uncharacterized protein</fullName>
    </submittedName>
</protein>
<dbReference type="AlphaFoldDB" id="A0AAV2D1D3"/>
<organism evidence="1 2">
    <name type="scientific">Linum trigynum</name>
    <dbReference type="NCBI Taxonomy" id="586398"/>
    <lineage>
        <taxon>Eukaryota</taxon>
        <taxon>Viridiplantae</taxon>
        <taxon>Streptophyta</taxon>
        <taxon>Embryophyta</taxon>
        <taxon>Tracheophyta</taxon>
        <taxon>Spermatophyta</taxon>
        <taxon>Magnoliopsida</taxon>
        <taxon>eudicotyledons</taxon>
        <taxon>Gunneridae</taxon>
        <taxon>Pentapetalae</taxon>
        <taxon>rosids</taxon>
        <taxon>fabids</taxon>
        <taxon>Malpighiales</taxon>
        <taxon>Linaceae</taxon>
        <taxon>Linum</taxon>
    </lineage>
</organism>
<evidence type="ECO:0000313" key="1">
    <source>
        <dbReference type="EMBL" id="CAL1361576.1"/>
    </source>
</evidence>
<dbReference type="Proteomes" id="UP001497516">
    <property type="component" value="Chromosome 10"/>
</dbReference>
<proteinExistence type="predicted"/>
<gene>
    <name evidence="1" type="ORF">LTRI10_LOCUS8945</name>
</gene>